<evidence type="ECO:0000313" key="2">
    <source>
        <dbReference type="Proteomes" id="UP000735302"/>
    </source>
</evidence>
<sequence>MTTALRNRAVELLQCFRVSEIPHLITADSECGSQSHNTTQYNKARGAVDIRHPSPHHTASHSRQTGPSHFLLLLPYRKGIGVLE</sequence>
<accession>A0AAV3ZVG5</accession>
<organism evidence="1 2">
    <name type="scientific">Plakobranchus ocellatus</name>
    <dbReference type="NCBI Taxonomy" id="259542"/>
    <lineage>
        <taxon>Eukaryota</taxon>
        <taxon>Metazoa</taxon>
        <taxon>Spiralia</taxon>
        <taxon>Lophotrochozoa</taxon>
        <taxon>Mollusca</taxon>
        <taxon>Gastropoda</taxon>
        <taxon>Heterobranchia</taxon>
        <taxon>Euthyneura</taxon>
        <taxon>Panpulmonata</taxon>
        <taxon>Sacoglossa</taxon>
        <taxon>Placobranchoidea</taxon>
        <taxon>Plakobranchidae</taxon>
        <taxon>Plakobranchus</taxon>
    </lineage>
</organism>
<keyword evidence="2" id="KW-1185">Reference proteome</keyword>
<feature type="non-terminal residue" evidence="1">
    <location>
        <position position="84"/>
    </location>
</feature>
<comment type="caution">
    <text evidence="1">The sequence shown here is derived from an EMBL/GenBank/DDBJ whole genome shotgun (WGS) entry which is preliminary data.</text>
</comment>
<dbReference type="Proteomes" id="UP000735302">
    <property type="component" value="Unassembled WGS sequence"/>
</dbReference>
<evidence type="ECO:0000313" key="1">
    <source>
        <dbReference type="EMBL" id="GFO02966.1"/>
    </source>
</evidence>
<name>A0AAV3ZVG5_9GAST</name>
<reference evidence="1 2" key="1">
    <citation type="journal article" date="2021" name="Elife">
        <title>Chloroplast acquisition without the gene transfer in kleptoplastic sea slugs, Plakobranchus ocellatus.</title>
        <authorList>
            <person name="Maeda T."/>
            <person name="Takahashi S."/>
            <person name="Yoshida T."/>
            <person name="Shimamura S."/>
            <person name="Takaki Y."/>
            <person name="Nagai Y."/>
            <person name="Toyoda A."/>
            <person name="Suzuki Y."/>
            <person name="Arimoto A."/>
            <person name="Ishii H."/>
            <person name="Satoh N."/>
            <person name="Nishiyama T."/>
            <person name="Hasebe M."/>
            <person name="Maruyama T."/>
            <person name="Minagawa J."/>
            <person name="Obokata J."/>
            <person name="Shigenobu S."/>
        </authorList>
    </citation>
    <scope>NUCLEOTIDE SEQUENCE [LARGE SCALE GENOMIC DNA]</scope>
</reference>
<gene>
    <name evidence="1" type="ORF">PoB_002947100</name>
</gene>
<dbReference type="EMBL" id="BLXT01003675">
    <property type="protein sequence ID" value="GFO02966.1"/>
    <property type="molecule type" value="Genomic_DNA"/>
</dbReference>
<proteinExistence type="predicted"/>
<protein>
    <submittedName>
        <fullName evidence="1">Uncharacterized protein</fullName>
    </submittedName>
</protein>
<dbReference type="AlphaFoldDB" id="A0AAV3ZVG5"/>